<dbReference type="OrthoDB" id="267579at2"/>
<organism evidence="1 2">
    <name type="scientific">Cyclobacterium amurskyense</name>
    <dbReference type="NCBI Taxonomy" id="320787"/>
    <lineage>
        <taxon>Bacteria</taxon>
        <taxon>Pseudomonadati</taxon>
        <taxon>Bacteroidota</taxon>
        <taxon>Cytophagia</taxon>
        <taxon>Cytophagales</taxon>
        <taxon>Cyclobacteriaceae</taxon>
        <taxon>Cyclobacterium</taxon>
    </lineage>
</organism>
<dbReference type="InterPro" id="IPR008947">
    <property type="entry name" value="PLipase_C/P1_nuclease_dom_sf"/>
</dbReference>
<reference evidence="1 2" key="1">
    <citation type="submission" date="2015-07" db="EMBL/GenBank/DDBJ databases">
        <authorList>
            <person name="Kim K.M."/>
        </authorList>
    </citation>
    <scope>NUCLEOTIDE SEQUENCE [LARGE SCALE GENOMIC DNA]</scope>
    <source>
        <strain evidence="1 2">KCTC 12363</strain>
    </source>
</reference>
<name>A0A0H4P6U1_9BACT</name>
<dbReference type="Proteomes" id="UP000036520">
    <property type="component" value="Chromosome"/>
</dbReference>
<dbReference type="STRING" id="320787.CA2015_0703"/>
<dbReference type="RefSeq" id="WP_048640634.1">
    <property type="nucleotide sequence ID" value="NZ_CP012040.1"/>
</dbReference>
<evidence type="ECO:0000313" key="2">
    <source>
        <dbReference type="Proteomes" id="UP000036520"/>
    </source>
</evidence>
<dbReference type="EMBL" id="CP012040">
    <property type="protein sequence ID" value="AKP50166.1"/>
    <property type="molecule type" value="Genomic_DNA"/>
</dbReference>
<dbReference type="GO" id="GO:0016788">
    <property type="term" value="F:hydrolase activity, acting on ester bonds"/>
    <property type="evidence" value="ECO:0007669"/>
    <property type="project" value="InterPro"/>
</dbReference>
<evidence type="ECO:0000313" key="1">
    <source>
        <dbReference type="EMBL" id="AKP50166.1"/>
    </source>
</evidence>
<gene>
    <name evidence="1" type="ORF">CA2015_0703</name>
</gene>
<dbReference type="SUPFAM" id="SSF48537">
    <property type="entry name" value="Phospholipase C/P1 nuclease"/>
    <property type="match status" value="1"/>
</dbReference>
<dbReference type="Gene3D" id="1.10.575.10">
    <property type="entry name" value="P1 Nuclease"/>
    <property type="match status" value="1"/>
</dbReference>
<proteinExistence type="predicted"/>
<sequence length="346" mass="40807">MACSFQELSAWGFYAHRLINRQAVYSLPPELMVFFKPHLTYITDKAVNPDRRRYAVKGEAEKHYIDLDIYGDSAVYKLPRFWKDAKAMYGEDSLRKYGISPWSTYETFKNLSYAFERKDVQAILRLAADLGHYLGDINVPLHSTQNYNGQNTGQYGIHGFWESRLPELYATEYDFFVGKASYVPSPQLEIWKAIEIAHHALDSVFGFEKVLTQEFPDDKKYSYEDRGNITTRVYSREFSNAYHQMLGGQVERQMRRTIKLIADFWYSAWILAGQPNLGDLNPDKMQVPYENDNSYTPRDSLKHIREHRAYIIDPEVLFWKNSDKYLYFWQAFQKYCERRPRFLPVG</sequence>
<keyword evidence="2" id="KW-1185">Reference proteome</keyword>
<dbReference type="CDD" id="cd10981">
    <property type="entry name" value="ZnPC_S1P1"/>
    <property type="match status" value="1"/>
</dbReference>
<dbReference type="AlphaFoldDB" id="A0A0H4P6U1"/>
<dbReference type="KEGG" id="camu:CA2015_0703"/>
<accession>A0A0H4P6U1</accession>
<protein>
    <submittedName>
        <fullName evidence="1">S1/P1 Nuclease</fullName>
    </submittedName>
</protein>